<dbReference type="InterPro" id="IPR017972">
    <property type="entry name" value="Cyt_P450_CS"/>
</dbReference>
<evidence type="ECO:0000256" key="7">
    <source>
        <dbReference type="ARBA" id="ARBA00023033"/>
    </source>
</evidence>
<dbReference type="GO" id="GO:0005506">
    <property type="term" value="F:iron ion binding"/>
    <property type="evidence" value="ECO:0007669"/>
    <property type="project" value="InterPro"/>
</dbReference>
<keyword evidence="11" id="KW-1185">Reference proteome</keyword>
<feature type="binding site" description="axial binding residue" evidence="8">
    <location>
        <position position="400"/>
    </location>
    <ligand>
        <name>heme</name>
        <dbReference type="ChEBI" id="CHEBI:30413"/>
    </ligand>
    <ligandPart>
        <name>Fe</name>
        <dbReference type="ChEBI" id="CHEBI:18248"/>
    </ligandPart>
</feature>
<dbReference type="SUPFAM" id="SSF48264">
    <property type="entry name" value="Cytochrome P450"/>
    <property type="match status" value="1"/>
</dbReference>
<dbReference type="PRINTS" id="PR00385">
    <property type="entry name" value="P450"/>
</dbReference>
<evidence type="ECO:0000256" key="3">
    <source>
        <dbReference type="ARBA" id="ARBA00022617"/>
    </source>
</evidence>
<keyword evidence="6 8" id="KW-0408">Iron</keyword>
<keyword evidence="7 9" id="KW-0503">Monooxygenase</keyword>
<dbReference type="RefSeq" id="WP_051171146.1">
    <property type="nucleotide sequence ID" value="NZ_JACXLD010000004.1"/>
</dbReference>
<comment type="caution">
    <text evidence="10">The sequence shown here is derived from an EMBL/GenBank/DDBJ whole genome shotgun (WGS) entry which is preliminary data.</text>
</comment>
<dbReference type="PROSITE" id="PS00086">
    <property type="entry name" value="CYTOCHROME_P450"/>
    <property type="match status" value="1"/>
</dbReference>
<dbReference type="EMBL" id="JACXLD010000004">
    <property type="protein sequence ID" value="MBD2859012.1"/>
    <property type="molecule type" value="Genomic_DNA"/>
</dbReference>
<name>A0A927C2V6_9GAMM</name>
<evidence type="ECO:0000256" key="4">
    <source>
        <dbReference type="ARBA" id="ARBA00022723"/>
    </source>
</evidence>
<evidence type="ECO:0000313" key="11">
    <source>
        <dbReference type="Proteomes" id="UP000610558"/>
    </source>
</evidence>
<dbReference type="GO" id="GO:0016125">
    <property type="term" value="P:sterol metabolic process"/>
    <property type="evidence" value="ECO:0007669"/>
    <property type="project" value="TreeGrafter"/>
</dbReference>
<evidence type="ECO:0000256" key="5">
    <source>
        <dbReference type="ARBA" id="ARBA00023002"/>
    </source>
</evidence>
<dbReference type="Proteomes" id="UP000610558">
    <property type="component" value="Unassembled WGS sequence"/>
</dbReference>
<dbReference type="Pfam" id="PF00067">
    <property type="entry name" value="p450"/>
    <property type="match status" value="1"/>
</dbReference>
<dbReference type="GO" id="GO:0016705">
    <property type="term" value="F:oxidoreductase activity, acting on paired donors, with incorporation or reduction of molecular oxygen"/>
    <property type="evidence" value="ECO:0007669"/>
    <property type="project" value="InterPro"/>
</dbReference>
<comment type="similarity">
    <text evidence="2 9">Belongs to the cytochrome P450 family.</text>
</comment>
<organism evidence="10 11">
    <name type="scientific">Spongiibacter pelagi</name>
    <dbReference type="NCBI Taxonomy" id="2760804"/>
    <lineage>
        <taxon>Bacteria</taxon>
        <taxon>Pseudomonadati</taxon>
        <taxon>Pseudomonadota</taxon>
        <taxon>Gammaproteobacteria</taxon>
        <taxon>Cellvibrionales</taxon>
        <taxon>Spongiibacteraceae</taxon>
        <taxon>Spongiibacter</taxon>
    </lineage>
</organism>
<gene>
    <name evidence="10" type="ORF">IB286_08310</name>
</gene>
<accession>A0A927C2V6</accession>
<evidence type="ECO:0000256" key="1">
    <source>
        <dbReference type="ARBA" id="ARBA00001971"/>
    </source>
</evidence>
<dbReference type="PANTHER" id="PTHR24286">
    <property type="entry name" value="CYTOCHROME P450 26"/>
    <property type="match status" value="1"/>
</dbReference>
<dbReference type="InterPro" id="IPR002403">
    <property type="entry name" value="Cyt_P450_E_grp-IV"/>
</dbReference>
<dbReference type="AlphaFoldDB" id="A0A927C2V6"/>
<protein>
    <submittedName>
        <fullName evidence="10">Cytochrome P450</fullName>
    </submittedName>
</protein>
<dbReference type="PANTHER" id="PTHR24286:SF24">
    <property type="entry name" value="LANOSTEROL 14-ALPHA DEMETHYLASE"/>
    <property type="match status" value="1"/>
</dbReference>
<evidence type="ECO:0000256" key="6">
    <source>
        <dbReference type="ARBA" id="ARBA00023004"/>
    </source>
</evidence>
<reference evidence="10" key="1">
    <citation type="submission" date="2020-09" db="EMBL/GenBank/DDBJ databases">
        <authorList>
            <person name="Yoon J.-W."/>
        </authorList>
    </citation>
    <scope>NUCLEOTIDE SEQUENCE</scope>
    <source>
        <strain evidence="10">KMU-158</strain>
    </source>
</reference>
<evidence type="ECO:0000256" key="8">
    <source>
        <dbReference type="PIRSR" id="PIRSR602403-1"/>
    </source>
</evidence>
<evidence type="ECO:0000313" key="10">
    <source>
        <dbReference type="EMBL" id="MBD2859012.1"/>
    </source>
</evidence>
<dbReference type="Gene3D" id="1.10.630.10">
    <property type="entry name" value="Cytochrome P450"/>
    <property type="match status" value="1"/>
</dbReference>
<dbReference type="PRINTS" id="PR00465">
    <property type="entry name" value="EP450IV"/>
</dbReference>
<comment type="cofactor">
    <cofactor evidence="1 8">
        <name>heme</name>
        <dbReference type="ChEBI" id="CHEBI:30413"/>
    </cofactor>
</comment>
<dbReference type="GO" id="GO:0020037">
    <property type="term" value="F:heme binding"/>
    <property type="evidence" value="ECO:0007669"/>
    <property type="project" value="InterPro"/>
</dbReference>
<sequence>MSVAELDNYKQAADNRDLKHIPGSFGLPVIGHFFEMVTDLYGTIDRQYCRYGPVSRLGVAYLKGVLLIGPDLYGEVYLDKDKNFSAEMGYARTLGRFYKGALLLRDHGEHRFQRRIMQSAFKTEAMRGYFGTMGPMLKEAVEGWDGREDFLFFPAIKQALLDVAATIFVGLDKDDDRAANLNHAFLDIANGLLGFFAKEIPGTKYARGKKAQRHLQEFFGSLIEERRRGKGIDTFSYFTRETTEDGEYFSDEDIIAHMSFLLFAAHDTTTSALSHLMLHLGENPEWQQRLREEAASIDKEFLDYDDLEKMPLADAAVKETLRLHPSAMVAQRRTIRDCELGGYRIPANTLLFLVPQYTHRMAEYWDNPHTFDPERWLEPRNEHKRHPFSFVGFGGGAHKCIGMHFALTQTKNFLHQFLRRYEFSLAADSGEKLQTVPLPKPADDLPLHLKRLG</sequence>
<dbReference type="InterPro" id="IPR001128">
    <property type="entry name" value="Cyt_P450"/>
</dbReference>
<dbReference type="GO" id="GO:0004497">
    <property type="term" value="F:monooxygenase activity"/>
    <property type="evidence" value="ECO:0007669"/>
    <property type="project" value="UniProtKB-KW"/>
</dbReference>
<keyword evidence="4 8" id="KW-0479">Metal-binding</keyword>
<dbReference type="InterPro" id="IPR036396">
    <property type="entry name" value="Cyt_P450_sf"/>
</dbReference>
<keyword evidence="3 8" id="KW-0349">Heme</keyword>
<evidence type="ECO:0000256" key="2">
    <source>
        <dbReference type="ARBA" id="ARBA00010617"/>
    </source>
</evidence>
<keyword evidence="5 9" id="KW-0560">Oxidoreductase</keyword>
<proteinExistence type="inferred from homology"/>
<evidence type="ECO:0000256" key="9">
    <source>
        <dbReference type="RuleBase" id="RU000461"/>
    </source>
</evidence>